<organism evidence="1 2">
    <name type="scientific">Candidatus Nitrosotenuis uzonensis</name>
    <dbReference type="NCBI Taxonomy" id="1407055"/>
    <lineage>
        <taxon>Archaea</taxon>
        <taxon>Nitrososphaerota</taxon>
        <taxon>Candidatus Nitrosotenuis</taxon>
    </lineage>
</organism>
<accession>V6ATY1</accession>
<proteinExistence type="predicted"/>
<name>V6ATY1_9ARCH</name>
<gene>
    <name evidence="1" type="ORF">NITUZ_40268</name>
</gene>
<reference evidence="1 2" key="1">
    <citation type="journal article" date="2013" name="PLoS ONE">
        <title>Enrichment and Genome Sequence of the Group I.1a Ammonia-Oxidizing Archaeon ?Ca. Nitrosotenuis uzonensis? Representing a Clade Globally.</title>
        <authorList>
            <person name="Lebedeva E.V."/>
            <person name="Hatzenpichler R."/>
            <person name="Pelletier E."/>
            <person name="Schuster N."/>
            <person name="Hauzmayer S."/>
            <person name="Bulaev A."/>
            <person name="Grigor'eva N.V."/>
            <person name="Galushko A."/>
            <person name="Schmid M."/>
            <person name="Palatinszky M."/>
            <person name="Le Paslier D."/>
            <person name="Daims H."/>
            <person name="Wagner M."/>
        </authorList>
    </citation>
    <scope>NUCLEOTIDE SEQUENCE [LARGE SCALE GENOMIC DNA]</scope>
    <source>
        <strain evidence="1 2">N4</strain>
    </source>
</reference>
<dbReference type="EMBL" id="CBTY010000009">
    <property type="protein sequence ID" value="CDI06102.1"/>
    <property type="molecule type" value="Genomic_DNA"/>
</dbReference>
<sequence length="97" mass="10402">MNVLEITVRVNDVKGNQMAAKITGTFTIGDTTFKFTAIAFGRIGGHNIGAKVSKSTEKSLQKLGYDVNEVIDTLQKNLVTGNIILPEGLSRDSFADG</sequence>
<protein>
    <submittedName>
        <fullName evidence="1">Uncharacterized protein</fullName>
    </submittedName>
</protein>
<keyword evidence="2" id="KW-1185">Reference proteome</keyword>
<evidence type="ECO:0000313" key="1">
    <source>
        <dbReference type="EMBL" id="CDI06102.1"/>
    </source>
</evidence>
<dbReference type="Proteomes" id="UP000018159">
    <property type="component" value="Unassembled WGS sequence"/>
</dbReference>
<evidence type="ECO:0000313" key="2">
    <source>
        <dbReference type="Proteomes" id="UP000018159"/>
    </source>
</evidence>
<dbReference type="AlphaFoldDB" id="V6ATY1"/>
<dbReference type="STRING" id="1407055.NITUZ_40268"/>
<comment type="caution">
    <text evidence="1">The sequence shown here is derived from an EMBL/GenBank/DDBJ whole genome shotgun (WGS) entry which is preliminary data.</text>
</comment>